<dbReference type="STRING" id="550983.A4R26_30350"/>
<sequence>MPDQYAKYHQYSVADFMLDEDFLLWIKQPDASGDAFWNGLALAHPHQTGNISDASKLAAALNMQKDVVAESEKTRIWQSVLAKAALPAGNVVAMRRSVWWMAAAAIILIIGGFVAYRFLQTDLESIKTAWGEKRSVTLPDGSLVVLNANSQIAFDPHPQKNAPREVWMHGEAFFEVVHKNRTGTPVQEAERFIVHLPNMNVEVLGTTFTINTRREQEQVVLQTGSVKVQVTPKHETVYLKPGESISYNSDKKQLSKTTANATDAALWKENQLKFDNTPLNEIIKLVEDNYGYKVEVTDSSLLTRTIGGTLSSENEQILFKALENMLEVKITITGKTLTISRQ</sequence>
<dbReference type="AlphaFoldDB" id="A0A1V9EVA0"/>
<reference evidence="5" key="1">
    <citation type="submission" date="2016-04" db="EMBL/GenBank/DDBJ databases">
        <authorList>
            <person name="Chen L."/>
            <person name="Zhuang W."/>
            <person name="Wang G."/>
        </authorList>
    </citation>
    <scope>NUCLEOTIDE SEQUENCE [LARGE SCALE GENOMIC DNA]</scope>
    <source>
        <strain evidence="5">208</strain>
    </source>
</reference>
<evidence type="ECO:0000313" key="4">
    <source>
        <dbReference type="EMBL" id="OQP49952.1"/>
    </source>
</evidence>
<dbReference type="GO" id="GO:0016989">
    <property type="term" value="F:sigma factor antagonist activity"/>
    <property type="evidence" value="ECO:0007669"/>
    <property type="project" value="TreeGrafter"/>
</dbReference>
<gene>
    <name evidence="4" type="ORF">A4R26_30350</name>
</gene>
<dbReference type="PANTHER" id="PTHR30273">
    <property type="entry name" value="PERIPLASMIC SIGNAL SENSOR AND SIGMA FACTOR ACTIVATOR FECR-RELATED"/>
    <property type="match status" value="1"/>
</dbReference>
<evidence type="ECO:0000313" key="5">
    <source>
        <dbReference type="Proteomes" id="UP000192276"/>
    </source>
</evidence>
<organism evidence="4 5">
    <name type="scientific">Niastella populi</name>
    <dbReference type="NCBI Taxonomy" id="550983"/>
    <lineage>
        <taxon>Bacteria</taxon>
        <taxon>Pseudomonadati</taxon>
        <taxon>Bacteroidota</taxon>
        <taxon>Chitinophagia</taxon>
        <taxon>Chitinophagales</taxon>
        <taxon>Chitinophagaceae</taxon>
        <taxon>Niastella</taxon>
    </lineage>
</organism>
<keyword evidence="5" id="KW-1185">Reference proteome</keyword>
<feature type="transmembrane region" description="Helical" evidence="1">
    <location>
        <begin position="98"/>
        <end position="119"/>
    </location>
</feature>
<dbReference type="EMBL" id="LWBP01000224">
    <property type="protein sequence ID" value="OQP49952.1"/>
    <property type="molecule type" value="Genomic_DNA"/>
</dbReference>
<keyword evidence="1" id="KW-0812">Transmembrane</keyword>
<dbReference type="PANTHER" id="PTHR30273:SF2">
    <property type="entry name" value="PROTEIN FECR"/>
    <property type="match status" value="1"/>
</dbReference>
<dbReference type="InterPro" id="IPR032508">
    <property type="entry name" value="FecR_C"/>
</dbReference>
<accession>A0A1V9EVA0</accession>
<evidence type="ECO:0000259" key="3">
    <source>
        <dbReference type="Pfam" id="PF16344"/>
    </source>
</evidence>
<name>A0A1V9EVA0_9BACT</name>
<feature type="domain" description="FecR protein" evidence="2">
    <location>
        <begin position="125"/>
        <end position="227"/>
    </location>
</feature>
<dbReference type="InterPro" id="IPR006860">
    <property type="entry name" value="FecR"/>
</dbReference>
<dbReference type="Proteomes" id="UP000192276">
    <property type="component" value="Unassembled WGS sequence"/>
</dbReference>
<comment type="caution">
    <text evidence="4">The sequence shown here is derived from an EMBL/GenBank/DDBJ whole genome shotgun (WGS) entry which is preliminary data.</text>
</comment>
<dbReference type="Pfam" id="PF16344">
    <property type="entry name" value="FecR_C"/>
    <property type="match status" value="1"/>
</dbReference>
<feature type="domain" description="Protein FecR C-terminal" evidence="3">
    <location>
        <begin position="272"/>
        <end position="339"/>
    </location>
</feature>
<dbReference type="InterPro" id="IPR012373">
    <property type="entry name" value="Ferrdict_sens_TM"/>
</dbReference>
<keyword evidence="1" id="KW-0472">Membrane</keyword>
<keyword evidence="1" id="KW-1133">Transmembrane helix</keyword>
<dbReference type="Pfam" id="PF04773">
    <property type="entry name" value="FecR"/>
    <property type="match status" value="1"/>
</dbReference>
<dbReference type="Gene3D" id="2.60.120.1440">
    <property type="match status" value="1"/>
</dbReference>
<evidence type="ECO:0000256" key="1">
    <source>
        <dbReference type="SAM" id="Phobius"/>
    </source>
</evidence>
<dbReference type="PIRSF" id="PIRSF018266">
    <property type="entry name" value="FecR"/>
    <property type="match status" value="1"/>
</dbReference>
<proteinExistence type="predicted"/>
<evidence type="ECO:0000259" key="2">
    <source>
        <dbReference type="Pfam" id="PF04773"/>
    </source>
</evidence>
<dbReference type="Gene3D" id="3.55.50.30">
    <property type="match status" value="1"/>
</dbReference>
<evidence type="ECO:0008006" key="6">
    <source>
        <dbReference type="Google" id="ProtNLM"/>
    </source>
</evidence>
<protein>
    <recommendedName>
        <fullName evidence="6">FecR protein domain-containing protein</fullName>
    </recommendedName>
</protein>